<feature type="transmembrane region" description="Helical" evidence="1">
    <location>
        <begin position="78"/>
        <end position="95"/>
    </location>
</feature>
<feature type="transmembrane region" description="Helical" evidence="1">
    <location>
        <begin position="107"/>
        <end position="127"/>
    </location>
</feature>
<evidence type="ECO:0000313" key="2">
    <source>
        <dbReference type="EMBL" id="PKR53431.1"/>
    </source>
</evidence>
<sequence length="177" mass="20338">MNENATTAQTEKQYSPSWQRRFDVLDHLDADRLTMSEVMKTEKYKSLGFWEKFRLLRNFLAFFFGGLYYLFKGMWAKGLFIIGASSIYGIILLAIETSAGRMVIPTIVYWLPPAVIASQLANFDYYRKERLGEKIWPKIPAIFADLKVTLPFAIIALAANFYLAYIAAMTIPDPYFG</sequence>
<keyword evidence="1" id="KW-1133">Transmembrane helix</keyword>
<gene>
    <name evidence="2" type="ORF">COO20_15200</name>
</gene>
<dbReference type="EMBL" id="NWTK01000009">
    <property type="protein sequence ID" value="PKR53431.1"/>
    <property type="molecule type" value="Genomic_DNA"/>
</dbReference>
<dbReference type="AlphaFoldDB" id="A0A2N3KS99"/>
<evidence type="ECO:0000256" key="1">
    <source>
        <dbReference type="SAM" id="Phobius"/>
    </source>
</evidence>
<dbReference type="RefSeq" id="WP_101268017.1">
    <property type="nucleotide sequence ID" value="NZ_NWTK01000009.1"/>
</dbReference>
<dbReference type="Pfam" id="PF10947">
    <property type="entry name" value="DUF2628"/>
    <property type="match status" value="1"/>
</dbReference>
<protein>
    <recommendedName>
        <fullName evidence="4">DUF2628 domain-containing protein</fullName>
    </recommendedName>
</protein>
<dbReference type="OrthoDB" id="7354757at2"/>
<reference evidence="2 3" key="1">
    <citation type="submission" date="2017-09" db="EMBL/GenBank/DDBJ databases">
        <title>Biodiversity and function of Thalassospira species in the particle-attached aromatic-hydrocarbon-degrading consortia from the surface seawater of the South China Sea.</title>
        <authorList>
            <person name="Dong C."/>
            <person name="Liu R."/>
            <person name="Shao Z."/>
        </authorList>
    </citation>
    <scope>NUCLEOTIDE SEQUENCE [LARGE SCALE GENOMIC DNA]</scope>
    <source>
        <strain evidence="2 3">CSC1P2</strain>
    </source>
</reference>
<feature type="transmembrane region" description="Helical" evidence="1">
    <location>
        <begin position="55"/>
        <end position="71"/>
    </location>
</feature>
<feature type="transmembrane region" description="Helical" evidence="1">
    <location>
        <begin position="148"/>
        <end position="171"/>
    </location>
</feature>
<evidence type="ECO:0000313" key="3">
    <source>
        <dbReference type="Proteomes" id="UP000233597"/>
    </source>
</evidence>
<evidence type="ECO:0008006" key="4">
    <source>
        <dbReference type="Google" id="ProtNLM"/>
    </source>
</evidence>
<dbReference type="Proteomes" id="UP000233597">
    <property type="component" value="Unassembled WGS sequence"/>
</dbReference>
<dbReference type="InterPro" id="IPR024399">
    <property type="entry name" value="DUF2628"/>
</dbReference>
<keyword evidence="1" id="KW-0812">Transmembrane</keyword>
<keyword evidence="1" id="KW-0472">Membrane</keyword>
<comment type="caution">
    <text evidence="2">The sequence shown here is derived from an EMBL/GenBank/DDBJ whole genome shotgun (WGS) entry which is preliminary data.</text>
</comment>
<accession>A0A2N3KS99</accession>
<proteinExistence type="predicted"/>
<name>A0A2N3KS99_9PROT</name>
<organism evidence="2 3">
    <name type="scientific">Thalassospira marina</name>
    <dbReference type="NCBI Taxonomy" id="2048283"/>
    <lineage>
        <taxon>Bacteria</taxon>
        <taxon>Pseudomonadati</taxon>
        <taxon>Pseudomonadota</taxon>
        <taxon>Alphaproteobacteria</taxon>
        <taxon>Rhodospirillales</taxon>
        <taxon>Thalassospiraceae</taxon>
        <taxon>Thalassospira</taxon>
    </lineage>
</organism>